<feature type="transmembrane region" description="Helical" evidence="1">
    <location>
        <begin position="35"/>
        <end position="56"/>
    </location>
</feature>
<sequence length="99" mass="11275">MSIIPKIFLIMSFVLLFLNGSALGFILFTERFNSLFGYGLFIFTCLVGAVFASIADEPGSTKRFYCRYCLYGNLLVTVFPLYFHWVADSIFPVLIDTFL</sequence>
<gene>
    <name evidence="2" type="ORF">ACFSFW_06505</name>
</gene>
<keyword evidence="1" id="KW-0812">Transmembrane</keyword>
<keyword evidence="3" id="KW-1185">Reference proteome</keyword>
<evidence type="ECO:0000313" key="3">
    <source>
        <dbReference type="Proteomes" id="UP001597227"/>
    </source>
</evidence>
<keyword evidence="1" id="KW-0472">Membrane</keyword>
<dbReference type="RefSeq" id="WP_304212771.1">
    <property type="nucleotide sequence ID" value="NZ_JBHUEK010000008.1"/>
</dbReference>
<name>A0ABW4MLU5_9BACI</name>
<reference evidence="3" key="1">
    <citation type="journal article" date="2019" name="Int. J. Syst. Evol. Microbiol.">
        <title>The Global Catalogue of Microorganisms (GCM) 10K type strain sequencing project: providing services to taxonomists for standard genome sequencing and annotation.</title>
        <authorList>
            <consortium name="The Broad Institute Genomics Platform"/>
            <consortium name="The Broad Institute Genome Sequencing Center for Infectious Disease"/>
            <person name="Wu L."/>
            <person name="Ma J."/>
        </authorList>
    </citation>
    <scope>NUCLEOTIDE SEQUENCE [LARGE SCALE GENOMIC DNA]</scope>
    <source>
        <strain evidence="3">CCUG 15531</strain>
    </source>
</reference>
<feature type="transmembrane region" description="Helical" evidence="1">
    <location>
        <begin position="7"/>
        <end position="29"/>
    </location>
</feature>
<proteinExistence type="predicted"/>
<protein>
    <submittedName>
        <fullName evidence="2">Uncharacterized protein</fullName>
    </submittedName>
</protein>
<keyword evidence="1" id="KW-1133">Transmembrane helix</keyword>
<feature type="transmembrane region" description="Helical" evidence="1">
    <location>
        <begin position="68"/>
        <end position="87"/>
    </location>
</feature>
<comment type="caution">
    <text evidence="2">The sequence shown here is derived from an EMBL/GenBank/DDBJ whole genome shotgun (WGS) entry which is preliminary data.</text>
</comment>
<dbReference type="Proteomes" id="UP001597227">
    <property type="component" value="Unassembled WGS sequence"/>
</dbReference>
<organism evidence="2 3">
    <name type="scientific">Fredinandcohnia salidurans</name>
    <dbReference type="NCBI Taxonomy" id="2595041"/>
    <lineage>
        <taxon>Bacteria</taxon>
        <taxon>Bacillati</taxon>
        <taxon>Bacillota</taxon>
        <taxon>Bacilli</taxon>
        <taxon>Bacillales</taxon>
        <taxon>Bacillaceae</taxon>
        <taxon>Fredinandcohnia</taxon>
    </lineage>
</organism>
<evidence type="ECO:0000256" key="1">
    <source>
        <dbReference type="SAM" id="Phobius"/>
    </source>
</evidence>
<accession>A0ABW4MLU5</accession>
<evidence type="ECO:0000313" key="2">
    <source>
        <dbReference type="EMBL" id="MFD1778312.1"/>
    </source>
</evidence>
<dbReference type="EMBL" id="JBHUEK010000008">
    <property type="protein sequence ID" value="MFD1778312.1"/>
    <property type="molecule type" value="Genomic_DNA"/>
</dbReference>